<feature type="non-terminal residue" evidence="2">
    <location>
        <position position="1"/>
    </location>
</feature>
<evidence type="ECO:0000313" key="1">
    <source>
        <dbReference type="EMBL" id="CAF4327434.1"/>
    </source>
</evidence>
<feature type="non-terminal residue" evidence="2">
    <location>
        <position position="63"/>
    </location>
</feature>
<proteinExistence type="predicted"/>
<dbReference type="EMBL" id="CAJOBJ010069556">
    <property type="protein sequence ID" value="CAF4454235.1"/>
    <property type="molecule type" value="Genomic_DNA"/>
</dbReference>
<dbReference type="Proteomes" id="UP000681720">
    <property type="component" value="Unassembled WGS sequence"/>
</dbReference>
<name>A0A8S2WPE3_9BILA</name>
<evidence type="ECO:0000313" key="3">
    <source>
        <dbReference type="Proteomes" id="UP000681720"/>
    </source>
</evidence>
<dbReference type="Proteomes" id="UP000681967">
    <property type="component" value="Unassembled WGS sequence"/>
</dbReference>
<comment type="caution">
    <text evidence="2">The sequence shown here is derived from an EMBL/GenBank/DDBJ whole genome shotgun (WGS) entry which is preliminary data.</text>
</comment>
<accession>A0A8S2WPE3</accession>
<sequence length="63" mass="7130">WQMDDSLADVILEMGYSFTASVEDCRNALVHFGLQELKPSTIARMLSIMIKTHSGLTENTHIY</sequence>
<protein>
    <submittedName>
        <fullName evidence="2">Uncharacterized protein</fullName>
    </submittedName>
</protein>
<evidence type="ECO:0000313" key="2">
    <source>
        <dbReference type="EMBL" id="CAF4454235.1"/>
    </source>
</evidence>
<dbReference type="EMBL" id="CAJOBH010040750">
    <property type="protein sequence ID" value="CAF4327434.1"/>
    <property type="molecule type" value="Genomic_DNA"/>
</dbReference>
<dbReference type="AlphaFoldDB" id="A0A8S2WPE3"/>
<gene>
    <name evidence="1" type="ORF">BYL167_LOCUS28538</name>
    <name evidence="2" type="ORF">GIL414_LOCUS32567</name>
</gene>
<reference evidence="2" key="1">
    <citation type="submission" date="2021-02" db="EMBL/GenBank/DDBJ databases">
        <authorList>
            <person name="Nowell W R."/>
        </authorList>
    </citation>
    <scope>NUCLEOTIDE SEQUENCE</scope>
</reference>
<organism evidence="2 3">
    <name type="scientific">Rotaria magnacalcarata</name>
    <dbReference type="NCBI Taxonomy" id="392030"/>
    <lineage>
        <taxon>Eukaryota</taxon>
        <taxon>Metazoa</taxon>
        <taxon>Spiralia</taxon>
        <taxon>Gnathifera</taxon>
        <taxon>Rotifera</taxon>
        <taxon>Eurotatoria</taxon>
        <taxon>Bdelloidea</taxon>
        <taxon>Philodinida</taxon>
        <taxon>Philodinidae</taxon>
        <taxon>Rotaria</taxon>
    </lineage>
</organism>